<comment type="subcellular location">
    <subcellularLocation>
        <location evidence="10">Cell membrane</location>
        <topology evidence="10">Peripheral membrane protein</topology>
        <orientation evidence="10">Cytoplasmic side</orientation>
    </subcellularLocation>
</comment>
<dbReference type="EMBL" id="RJMB01000003">
    <property type="protein sequence ID" value="RNL86445.1"/>
    <property type="molecule type" value="Genomic_DNA"/>
</dbReference>
<dbReference type="SUPFAM" id="SSF53756">
    <property type="entry name" value="UDP-Glycosyltransferase/glycogen phosphorylase"/>
    <property type="match status" value="1"/>
</dbReference>
<proteinExistence type="inferred from homology"/>
<dbReference type="Pfam" id="PF03033">
    <property type="entry name" value="Glyco_transf_28"/>
    <property type="match status" value="1"/>
</dbReference>
<sequence>MRVALAGGGTAGHIEPALSLADALRRIDPETQIVCLGTEQGLESRLVPMRGYELGQIPAVPLPRKLTPRLLTVPGKLANAVSAAGEHLDRINADVLVGFGGYVATPGYLAARRRRTPIVVHEANPMPGLANRLGARLTPHVYTGHPHTELRNGRFVGIPLREEMSSLDRLALGDKARAHFGLRPELPTLLIFGGSQGAQAVNEASFEAAPMFRSAGVQVLHVVGPKNADEPEDRTRDGIPYVVVPYVDRMDLAYAAADVAMCRSGAMTCAELTAVGLPGVFVPLPIGNGEQRLNAEPIVQAGGGVMVENSDLTARWIGENLVPLLTDTDRIVAMSEAATNMGRRQADVELAREVLAIARGDRPTPEVEIDESDDDDAYVDDGKDAQ</sequence>
<dbReference type="RefSeq" id="WP_123199970.1">
    <property type="nucleotide sequence ID" value="NZ_RJMB01000003.1"/>
</dbReference>
<dbReference type="GO" id="GO:0051991">
    <property type="term" value="F:UDP-N-acetyl-D-glucosamine:N-acetylmuramoyl-L-alanyl-D-glutamyl-meso-2,6-diaminopimelyl-D-alanyl-D-alanine-diphosphoundecaprenol 4-beta-N-acetylglucosaminlytransferase activity"/>
    <property type="evidence" value="ECO:0007669"/>
    <property type="project" value="RHEA"/>
</dbReference>
<keyword evidence="3 10" id="KW-0328">Glycosyltransferase</keyword>
<organism evidence="14 15">
    <name type="scientific">Halostreptopolyspora alba</name>
    <dbReference type="NCBI Taxonomy" id="2487137"/>
    <lineage>
        <taxon>Bacteria</taxon>
        <taxon>Bacillati</taxon>
        <taxon>Actinomycetota</taxon>
        <taxon>Actinomycetes</taxon>
        <taxon>Streptosporangiales</taxon>
        <taxon>Nocardiopsidaceae</taxon>
        <taxon>Halostreptopolyspora</taxon>
    </lineage>
</organism>
<feature type="domain" description="Glycosyltransferase family 28 N-terminal" evidence="12">
    <location>
        <begin position="3"/>
        <end position="142"/>
    </location>
</feature>
<keyword evidence="2 10" id="KW-0132">Cell division</keyword>
<comment type="similarity">
    <text evidence="10">Belongs to the glycosyltransferase 28 family. MurG subfamily.</text>
</comment>
<keyword evidence="5 10" id="KW-0133">Cell shape</keyword>
<keyword evidence="6 10" id="KW-0573">Peptidoglycan synthesis</keyword>
<keyword evidence="8 10" id="KW-0131">Cell cycle</keyword>
<protein>
    <recommendedName>
        <fullName evidence="10">UDP-N-acetylglucosamine--N-acetylmuramyl-(pentapeptide) pyrophosphoryl-undecaprenol N-acetylglucosamine transferase</fullName>
        <ecNumber evidence="10">2.4.1.227</ecNumber>
    </recommendedName>
    <alternativeName>
        <fullName evidence="10">Undecaprenyl-PP-MurNAc-pentapeptide-UDPGlcNAc GlcNAc transferase</fullName>
    </alternativeName>
</protein>
<feature type="binding site" evidence="10">
    <location>
        <position position="124"/>
    </location>
    <ligand>
        <name>UDP-N-acetyl-alpha-D-glucosamine</name>
        <dbReference type="ChEBI" id="CHEBI:57705"/>
    </ligand>
</feature>
<dbReference type="Pfam" id="PF04101">
    <property type="entry name" value="Glyco_tran_28_C"/>
    <property type="match status" value="1"/>
</dbReference>
<feature type="compositionally biased region" description="Acidic residues" evidence="11">
    <location>
        <begin position="367"/>
        <end position="379"/>
    </location>
</feature>
<dbReference type="PANTHER" id="PTHR21015:SF22">
    <property type="entry name" value="GLYCOSYLTRANSFERASE"/>
    <property type="match status" value="1"/>
</dbReference>
<dbReference type="AlphaFoldDB" id="A0A3N0EF04"/>
<dbReference type="InterPro" id="IPR006009">
    <property type="entry name" value="GlcNAc_MurG"/>
</dbReference>
<dbReference type="GO" id="GO:0051301">
    <property type="term" value="P:cell division"/>
    <property type="evidence" value="ECO:0007669"/>
    <property type="project" value="UniProtKB-KW"/>
</dbReference>
<evidence type="ECO:0000256" key="11">
    <source>
        <dbReference type="SAM" id="MobiDB-lite"/>
    </source>
</evidence>
<dbReference type="OrthoDB" id="9808936at2"/>
<evidence type="ECO:0000313" key="14">
    <source>
        <dbReference type="EMBL" id="RNL86445.1"/>
    </source>
</evidence>
<evidence type="ECO:0000256" key="4">
    <source>
        <dbReference type="ARBA" id="ARBA00022679"/>
    </source>
</evidence>
<dbReference type="HAMAP" id="MF_00033">
    <property type="entry name" value="MurG"/>
    <property type="match status" value="1"/>
</dbReference>
<evidence type="ECO:0000259" key="13">
    <source>
        <dbReference type="Pfam" id="PF04101"/>
    </source>
</evidence>
<evidence type="ECO:0000256" key="5">
    <source>
        <dbReference type="ARBA" id="ARBA00022960"/>
    </source>
</evidence>
<feature type="region of interest" description="Disordered" evidence="11">
    <location>
        <begin position="359"/>
        <end position="386"/>
    </location>
</feature>
<dbReference type="CDD" id="cd03785">
    <property type="entry name" value="GT28_MurG"/>
    <property type="match status" value="1"/>
</dbReference>
<evidence type="ECO:0000256" key="9">
    <source>
        <dbReference type="ARBA" id="ARBA00023316"/>
    </source>
</evidence>
<dbReference type="EC" id="2.4.1.227" evidence="10"/>
<evidence type="ECO:0000256" key="3">
    <source>
        <dbReference type="ARBA" id="ARBA00022676"/>
    </source>
</evidence>
<evidence type="ECO:0000256" key="10">
    <source>
        <dbReference type="HAMAP-Rule" id="MF_00033"/>
    </source>
</evidence>
<evidence type="ECO:0000256" key="6">
    <source>
        <dbReference type="ARBA" id="ARBA00022984"/>
    </source>
</evidence>
<accession>A0A3N0EF04</accession>
<reference evidence="14 15" key="1">
    <citation type="submission" date="2018-11" db="EMBL/GenBank/DDBJ databases">
        <title>The genome draft of YIM 96095.</title>
        <authorList>
            <person name="Tang S.-K."/>
            <person name="Chunyu W.-X."/>
            <person name="Feng Y.-Z."/>
        </authorList>
    </citation>
    <scope>NUCLEOTIDE SEQUENCE [LARGE SCALE GENOMIC DNA]</scope>
    <source>
        <strain evidence="14 15">YIM 96095</strain>
    </source>
</reference>
<feature type="binding site" evidence="10">
    <location>
        <position position="195"/>
    </location>
    <ligand>
        <name>UDP-N-acetyl-alpha-D-glucosamine</name>
        <dbReference type="ChEBI" id="CHEBI:57705"/>
    </ligand>
</feature>
<evidence type="ECO:0000313" key="15">
    <source>
        <dbReference type="Proteomes" id="UP000269198"/>
    </source>
</evidence>
<comment type="catalytic activity">
    <reaction evidence="10">
        <text>di-trans,octa-cis-undecaprenyl diphospho-N-acetyl-alpha-D-muramoyl-L-alanyl-D-glutamyl-meso-2,6-diaminopimeloyl-D-alanyl-D-alanine + UDP-N-acetyl-alpha-D-glucosamine = di-trans,octa-cis-undecaprenyl diphospho-[N-acetyl-alpha-D-glucosaminyl-(1-&gt;4)]-N-acetyl-alpha-D-muramoyl-L-alanyl-D-glutamyl-meso-2,6-diaminopimeloyl-D-alanyl-D-alanine + UDP + H(+)</text>
        <dbReference type="Rhea" id="RHEA:31227"/>
        <dbReference type="ChEBI" id="CHEBI:15378"/>
        <dbReference type="ChEBI" id="CHEBI:57705"/>
        <dbReference type="ChEBI" id="CHEBI:58223"/>
        <dbReference type="ChEBI" id="CHEBI:61387"/>
        <dbReference type="ChEBI" id="CHEBI:61388"/>
        <dbReference type="EC" id="2.4.1.227"/>
    </reaction>
</comment>
<evidence type="ECO:0000256" key="7">
    <source>
        <dbReference type="ARBA" id="ARBA00023136"/>
    </source>
</evidence>
<evidence type="ECO:0000256" key="8">
    <source>
        <dbReference type="ARBA" id="ARBA00023306"/>
    </source>
</evidence>
<dbReference type="InterPro" id="IPR004276">
    <property type="entry name" value="GlycoTrans_28_N"/>
</dbReference>
<evidence type="ECO:0000259" key="12">
    <source>
        <dbReference type="Pfam" id="PF03033"/>
    </source>
</evidence>
<keyword evidence="4 10" id="KW-0808">Transferase</keyword>
<dbReference type="Gene3D" id="3.40.50.2000">
    <property type="entry name" value="Glycogen Phosphorylase B"/>
    <property type="match status" value="2"/>
</dbReference>
<dbReference type="GO" id="GO:0005886">
    <property type="term" value="C:plasma membrane"/>
    <property type="evidence" value="ECO:0007669"/>
    <property type="project" value="UniProtKB-SubCell"/>
</dbReference>
<comment type="caution">
    <text evidence="10">Lacks conserved residue(s) required for the propagation of feature annotation.</text>
</comment>
<dbReference type="GO" id="GO:0008360">
    <property type="term" value="P:regulation of cell shape"/>
    <property type="evidence" value="ECO:0007669"/>
    <property type="project" value="UniProtKB-KW"/>
</dbReference>
<feature type="domain" description="Glycosyl transferase family 28 C-terminal" evidence="13">
    <location>
        <begin position="188"/>
        <end position="345"/>
    </location>
</feature>
<evidence type="ECO:0000256" key="1">
    <source>
        <dbReference type="ARBA" id="ARBA00022475"/>
    </source>
</evidence>
<keyword evidence="9 10" id="KW-0961">Cell wall biogenesis/degradation</keyword>
<comment type="pathway">
    <text evidence="10">Cell wall biogenesis; peptidoglycan biosynthesis.</text>
</comment>
<dbReference type="GO" id="GO:0071555">
    <property type="term" value="P:cell wall organization"/>
    <property type="evidence" value="ECO:0007669"/>
    <property type="project" value="UniProtKB-KW"/>
</dbReference>
<feature type="binding site" evidence="10">
    <location>
        <position position="291"/>
    </location>
    <ligand>
        <name>UDP-N-acetyl-alpha-D-glucosamine</name>
        <dbReference type="ChEBI" id="CHEBI:57705"/>
    </ligand>
</feature>
<dbReference type="PANTHER" id="PTHR21015">
    <property type="entry name" value="UDP-N-ACETYLGLUCOSAMINE--N-ACETYLMURAMYL-(PENTAPEPTIDE) PYROPHOSPHORYL-UNDECAPRENOL N-ACETYLGLUCOSAMINE TRANSFERASE 1"/>
    <property type="match status" value="1"/>
</dbReference>
<feature type="binding site" evidence="10">
    <location>
        <position position="161"/>
    </location>
    <ligand>
        <name>UDP-N-acetyl-alpha-D-glucosamine</name>
        <dbReference type="ChEBI" id="CHEBI:57705"/>
    </ligand>
</feature>
<gene>
    <name evidence="10 14" type="primary">murG</name>
    <name evidence="14" type="ORF">EFW17_04365</name>
</gene>
<dbReference type="UniPathway" id="UPA00219"/>
<comment type="caution">
    <text evidence="14">The sequence shown here is derived from an EMBL/GenBank/DDBJ whole genome shotgun (WGS) entry which is preliminary data.</text>
</comment>
<feature type="binding site" evidence="10">
    <location>
        <begin position="10"/>
        <end position="12"/>
    </location>
    <ligand>
        <name>UDP-N-acetyl-alpha-D-glucosamine</name>
        <dbReference type="ChEBI" id="CHEBI:57705"/>
    </ligand>
</feature>
<dbReference type="GO" id="GO:0009252">
    <property type="term" value="P:peptidoglycan biosynthetic process"/>
    <property type="evidence" value="ECO:0007669"/>
    <property type="project" value="UniProtKB-UniRule"/>
</dbReference>
<comment type="function">
    <text evidence="10">Cell wall formation. Catalyzes the transfer of a GlcNAc subunit on undecaprenyl-pyrophosphoryl-MurNAc-pentapeptide (lipid intermediate I) to form undecaprenyl-pyrophosphoryl-MurNAc-(pentapeptide)GlcNAc (lipid intermediate II).</text>
</comment>
<dbReference type="InterPro" id="IPR007235">
    <property type="entry name" value="Glyco_trans_28_C"/>
</dbReference>
<name>A0A3N0EF04_9ACTN</name>
<dbReference type="GO" id="GO:0050511">
    <property type="term" value="F:undecaprenyldiphospho-muramoylpentapeptide beta-N-acetylglucosaminyltransferase activity"/>
    <property type="evidence" value="ECO:0007669"/>
    <property type="project" value="UniProtKB-UniRule"/>
</dbReference>
<dbReference type="GO" id="GO:0005975">
    <property type="term" value="P:carbohydrate metabolic process"/>
    <property type="evidence" value="ECO:0007669"/>
    <property type="project" value="InterPro"/>
</dbReference>
<keyword evidence="7 10" id="KW-0472">Membrane</keyword>
<dbReference type="Proteomes" id="UP000269198">
    <property type="component" value="Unassembled WGS sequence"/>
</dbReference>
<evidence type="ECO:0000256" key="2">
    <source>
        <dbReference type="ARBA" id="ARBA00022618"/>
    </source>
</evidence>
<keyword evidence="1 10" id="KW-1003">Cell membrane</keyword>
<dbReference type="NCBIfam" id="TIGR01133">
    <property type="entry name" value="murG"/>
    <property type="match status" value="1"/>
</dbReference>
<keyword evidence="15" id="KW-1185">Reference proteome</keyword>